<dbReference type="PROSITE" id="PS51257">
    <property type="entry name" value="PROKAR_LIPOPROTEIN"/>
    <property type="match status" value="1"/>
</dbReference>
<dbReference type="OrthoDB" id="275831at2157"/>
<gene>
    <name evidence="2" type="ORF">C481_18450</name>
</gene>
<dbReference type="AlphaFoldDB" id="M0AHB4"/>
<dbReference type="InterPro" id="IPR058434">
    <property type="entry name" value="DUF8121"/>
</dbReference>
<evidence type="ECO:0000313" key="3">
    <source>
        <dbReference type="Proteomes" id="UP000011554"/>
    </source>
</evidence>
<protein>
    <recommendedName>
        <fullName evidence="1">DUF8121 domain-containing protein</fullName>
    </recommendedName>
</protein>
<dbReference type="Proteomes" id="UP000011554">
    <property type="component" value="Unassembled WGS sequence"/>
</dbReference>
<dbReference type="eggNOG" id="arCOG13159">
    <property type="taxonomic scope" value="Archaea"/>
</dbReference>
<evidence type="ECO:0000313" key="2">
    <source>
        <dbReference type="EMBL" id="ELY97944.1"/>
    </source>
</evidence>
<dbReference type="RefSeq" id="WP_006110792.1">
    <property type="nucleotide sequence ID" value="NZ_AOIO01000040.1"/>
</dbReference>
<feature type="domain" description="DUF8121" evidence="1">
    <location>
        <begin position="36"/>
        <end position="198"/>
    </location>
</feature>
<proteinExistence type="predicted"/>
<accession>M0AHB4</accession>
<evidence type="ECO:0000259" key="1">
    <source>
        <dbReference type="Pfam" id="PF26441"/>
    </source>
</evidence>
<dbReference type="STRING" id="29540.C481_18450"/>
<reference evidence="2 3" key="1">
    <citation type="journal article" date="2014" name="PLoS Genet.">
        <title>Phylogenetically driven sequencing of extremely halophilic archaea reveals strategies for static and dynamic osmo-response.</title>
        <authorList>
            <person name="Becker E.A."/>
            <person name="Seitzer P.M."/>
            <person name="Tritt A."/>
            <person name="Larsen D."/>
            <person name="Krusor M."/>
            <person name="Yao A.I."/>
            <person name="Wu D."/>
            <person name="Madern D."/>
            <person name="Eisen J.A."/>
            <person name="Darling A.E."/>
            <person name="Facciotti M.T."/>
        </authorList>
    </citation>
    <scope>NUCLEOTIDE SEQUENCE [LARGE SCALE GENOMIC DNA]</scope>
    <source>
        <strain evidence="2 3">DSM 12278</strain>
    </source>
</reference>
<dbReference type="EMBL" id="AOIO01000040">
    <property type="protein sequence ID" value="ELY97944.1"/>
    <property type="molecule type" value="Genomic_DNA"/>
</dbReference>
<name>M0AHB4_NATA1</name>
<comment type="caution">
    <text evidence="2">The sequence shown here is derived from an EMBL/GenBank/DDBJ whole genome shotgun (WGS) entry which is preliminary data.</text>
</comment>
<keyword evidence="3" id="KW-1185">Reference proteome</keyword>
<sequence length="204" mass="22292">MATDDRPHPLSSRRQLLTVGSVGFASAFAGCAGIRSQTVAQPETRDEDTGTHLLYSDGDDRLAEISLLEQWATEPVRSPYTIRFNASHTDDTQLKQLRYELHPLDGGQPPEFALVRPDGIPWKPIEFSSGDDSDTTVLNIPDLGRHGRGSATLDFLVQPRTDAAFDLRVSVEATLESAGILGLDQTSHLEGELVRTLPGTDRVE</sequence>
<dbReference type="Pfam" id="PF26441">
    <property type="entry name" value="DUF8121"/>
    <property type="match status" value="1"/>
</dbReference>
<dbReference type="PATRIC" id="fig|29540.5.peg.3759"/>
<organism evidence="2 3">
    <name type="scientific">Natrialba asiatica (strain ATCC 700177 / DSM 12278 / JCM 9576 / FERM P-10747 / NBRC 102637 / 172P1)</name>
    <dbReference type="NCBI Taxonomy" id="29540"/>
    <lineage>
        <taxon>Archaea</taxon>
        <taxon>Methanobacteriati</taxon>
        <taxon>Methanobacteriota</taxon>
        <taxon>Stenosarchaea group</taxon>
        <taxon>Halobacteria</taxon>
        <taxon>Halobacteriales</taxon>
        <taxon>Natrialbaceae</taxon>
        <taxon>Natrialba</taxon>
    </lineage>
</organism>